<comment type="caution">
    <text evidence="2">The sequence shown here is derived from an EMBL/GenBank/DDBJ whole genome shotgun (WGS) entry which is preliminary data.</text>
</comment>
<dbReference type="PANTHER" id="PTHR43566">
    <property type="entry name" value="CONSERVED PROTEIN"/>
    <property type="match status" value="1"/>
</dbReference>
<sequence>MLIQRSIEQEIRNRLQDYTKAIIIYGARQVGKTTLCKTVLDQVGLKTLAVNADEQRYIDVLSSRDSRRLLEFVENYDVLFIDEAQRIPDIGINLKILIDTKPDLRILVTGSSSFEIASSVSEPLTGRTWTYELYPVASSELRLLRNTYEMKEQLYDRLRWGSYPELFSLKGEDIKKDYLQGLVSNYLYKDILALGDIKSPDKIHNLLKLIAFQIGSEVSLTELGGQLSMSKETVTRYLDILEKSFVLFKLTGFSRNLRKEVTKMNKYYFYDLGIRNAVIDNLHPIEQRNDQGHLWENFLVSERLKYNAYRKAQLTSHFWRIYTGAEIDYIEEGGGDLSGYEFKWNAEQAREPQAWKEAYPHAGWQLVNQENWLGFTTEQ</sequence>
<reference evidence="2 3" key="1">
    <citation type="journal article" date="2016" name="Nat. Commun.">
        <title>Thousands of microbial genomes shed light on interconnected biogeochemical processes in an aquifer system.</title>
        <authorList>
            <person name="Anantharaman K."/>
            <person name="Brown C.T."/>
            <person name="Hug L.A."/>
            <person name="Sharon I."/>
            <person name="Castelle C.J."/>
            <person name="Probst A.J."/>
            <person name="Thomas B.C."/>
            <person name="Singh A."/>
            <person name="Wilkins M.J."/>
            <person name="Karaoz U."/>
            <person name="Brodie E.L."/>
            <person name="Williams K.H."/>
            <person name="Hubbard S.S."/>
            <person name="Banfield J.F."/>
        </authorList>
    </citation>
    <scope>NUCLEOTIDE SEQUENCE [LARGE SCALE GENOMIC DNA]</scope>
</reference>
<name>A0A1G1X4W1_9BACT</name>
<dbReference type="SMART" id="SM00382">
    <property type="entry name" value="AAA"/>
    <property type="match status" value="1"/>
</dbReference>
<dbReference type="InterPro" id="IPR041682">
    <property type="entry name" value="AAA_14"/>
</dbReference>
<dbReference type="InterPro" id="IPR003593">
    <property type="entry name" value="AAA+_ATPase"/>
</dbReference>
<dbReference type="Proteomes" id="UP000177528">
    <property type="component" value="Unassembled WGS sequence"/>
</dbReference>
<accession>A0A1G1X4W1</accession>
<feature type="domain" description="AAA+ ATPase" evidence="1">
    <location>
        <begin position="18"/>
        <end position="122"/>
    </location>
</feature>
<dbReference type="EMBL" id="MHHR01000005">
    <property type="protein sequence ID" value="OGY35056.1"/>
    <property type="molecule type" value="Genomic_DNA"/>
</dbReference>
<dbReference type="Pfam" id="PF13173">
    <property type="entry name" value="AAA_14"/>
    <property type="match status" value="1"/>
</dbReference>
<gene>
    <name evidence="2" type="ORF">A3D99_00770</name>
</gene>
<evidence type="ECO:0000313" key="2">
    <source>
        <dbReference type="EMBL" id="OGY35056.1"/>
    </source>
</evidence>
<dbReference type="InterPro" id="IPR027417">
    <property type="entry name" value="P-loop_NTPase"/>
</dbReference>
<dbReference type="AlphaFoldDB" id="A0A1G1X4W1"/>
<dbReference type="PANTHER" id="PTHR43566:SF1">
    <property type="entry name" value="AAA+ ATPASE DOMAIN-CONTAINING PROTEIN"/>
    <property type="match status" value="1"/>
</dbReference>
<evidence type="ECO:0000313" key="3">
    <source>
        <dbReference type="Proteomes" id="UP000177528"/>
    </source>
</evidence>
<dbReference type="Pfam" id="PF13635">
    <property type="entry name" value="DUF4143"/>
    <property type="match status" value="1"/>
</dbReference>
<dbReference type="CDD" id="cd00009">
    <property type="entry name" value="AAA"/>
    <property type="match status" value="1"/>
</dbReference>
<dbReference type="SUPFAM" id="SSF52540">
    <property type="entry name" value="P-loop containing nucleoside triphosphate hydrolases"/>
    <property type="match status" value="1"/>
</dbReference>
<dbReference type="Gene3D" id="3.40.50.300">
    <property type="entry name" value="P-loop containing nucleotide triphosphate hydrolases"/>
    <property type="match status" value="1"/>
</dbReference>
<evidence type="ECO:0000259" key="1">
    <source>
        <dbReference type="SMART" id="SM00382"/>
    </source>
</evidence>
<proteinExistence type="predicted"/>
<dbReference type="InterPro" id="IPR025420">
    <property type="entry name" value="DUF4143"/>
</dbReference>
<organism evidence="2 3">
    <name type="scientific">Candidatus Andersenbacteria bacterium RIFCSPHIGHO2_12_FULL_45_11</name>
    <dbReference type="NCBI Taxonomy" id="1797281"/>
    <lineage>
        <taxon>Bacteria</taxon>
        <taxon>Candidatus Anderseniibacteriota</taxon>
    </lineage>
</organism>
<protein>
    <submittedName>
        <fullName evidence="2">AAA family ATPase</fullName>
    </submittedName>
</protein>